<organism evidence="7 8">
    <name type="scientific">Echinococcus multilocularis</name>
    <name type="common">Fox tapeworm</name>
    <dbReference type="NCBI Taxonomy" id="6211"/>
    <lineage>
        <taxon>Eukaryota</taxon>
        <taxon>Metazoa</taxon>
        <taxon>Spiralia</taxon>
        <taxon>Lophotrochozoa</taxon>
        <taxon>Platyhelminthes</taxon>
        <taxon>Cestoda</taxon>
        <taxon>Eucestoda</taxon>
        <taxon>Cyclophyllidea</taxon>
        <taxon>Taeniidae</taxon>
        <taxon>Echinococcus</taxon>
    </lineage>
</organism>
<evidence type="ECO:0000313" key="7">
    <source>
        <dbReference type="EMBL" id="CDS36246.1"/>
    </source>
</evidence>
<dbReference type="Proteomes" id="UP000017246">
    <property type="component" value="Unassembled WGS sequence"/>
</dbReference>
<evidence type="ECO:0000259" key="6">
    <source>
        <dbReference type="PROSITE" id="PS50023"/>
    </source>
</evidence>
<reference evidence="7" key="2">
    <citation type="submission" date="2015-11" db="EMBL/GenBank/DDBJ databases">
        <authorList>
            <person name="Zhang Y."/>
            <person name="Guo Z."/>
        </authorList>
    </citation>
    <scope>NUCLEOTIDE SEQUENCE</scope>
</reference>
<evidence type="ECO:0000256" key="1">
    <source>
        <dbReference type="ARBA" id="ARBA00022723"/>
    </source>
</evidence>
<dbReference type="EMBL" id="LN902844">
    <property type="protein sequence ID" value="CDS36246.1"/>
    <property type="molecule type" value="Genomic_DNA"/>
</dbReference>
<dbReference type="SUPFAM" id="SSF57716">
    <property type="entry name" value="Glucocorticoid receptor-like (DNA-binding domain)"/>
    <property type="match status" value="1"/>
</dbReference>
<dbReference type="PROSITE" id="PS00478">
    <property type="entry name" value="LIM_DOMAIN_1"/>
    <property type="match status" value="1"/>
</dbReference>
<dbReference type="SMART" id="SM00132">
    <property type="entry name" value="LIM"/>
    <property type="match status" value="1"/>
</dbReference>
<evidence type="ECO:0000313" key="8">
    <source>
        <dbReference type="Proteomes" id="UP000017246"/>
    </source>
</evidence>
<dbReference type="OMA" id="CERKAYR"/>
<proteinExistence type="predicted"/>
<feature type="region of interest" description="Disordered" evidence="5">
    <location>
        <begin position="208"/>
        <end position="233"/>
    </location>
</feature>
<dbReference type="PROSITE" id="PS50023">
    <property type="entry name" value="LIM_DOMAIN_2"/>
    <property type="match status" value="1"/>
</dbReference>
<dbReference type="Pfam" id="PF00412">
    <property type="entry name" value="LIM"/>
    <property type="match status" value="1"/>
</dbReference>
<evidence type="ECO:0000256" key="4">
    <source>
        <dbReference type="PROSITE-ProRule" id="PRU00125"/>
    </source>
</evidence>
<keyword evidence="1 4" id="KW-0479">Metal-binding</keyword>
<dbReference type="eggNOG" id="KOG1700">
    <property type="taxonomic scope" value="Eukaryota"/>
</dbReference>
<evidence type="ECO:0000256" key="3">
    <source>
        <dbReference type="ARBA" id="ARBA00023038"/>
    </source>
</evidence>
<feature type="domain" description="LIM zinc-binding" evidence="6">
    <location>
        <begin position="308"/>
        <end position="368"/>
    </location>
</feature>
<reference evidence="7" key="1">
    <citation type="journal article" date="2013" name="Nature">
        <title>The genomes of four tapeworm species reveal adaptations to parasitism.</title>
        <authorList>
            <person name="Tsai I.J."/>
            <person name="Zarowiecki M."/>
            <person name="Holroyd N."/>
            <person name="Garciarrubio A."/>
            <person name="Sanchez-Flores A."/>
            <person name="Brooks K.L."/>
            <person name="Tracey A."/>
            <person name="Bobes R.J."/>
            <person name="Fragoso G."/>
            <person name="Sciutto E."/>
            <person name="Aslett M."/>
            <person name="Beasley H."/>
            <person name="Bennett H.M."/>
            <person name="Cai J."/>
            <person name="Camicia F."/>
            <person name="Clark R."/>
            <person name="Cucher M."/>
            <person name="De Silva N."/>
            <person name="Day T.A."/>
            <person name="Deplazes P."/>
            <person name="Estrada K."/>
            <person name="Fernandez C."/>
            <person name="Holland P.W."/>
            <person name="Hou J."/>
            <person name="Hu S."/>
            <person name="Huckvale T."/>
            <person name="Hung S.S."/>
            <person name="Kamenetzky L."/>
            <person name="Keane J.A."/>
            <person name="Kiss F."/>
            <person name="Koziol U."/>
            <person name="Lambert O."/>
            <person name="Liu K."/>
            <person name="Luo X."/>
            <person name="Luo Y."/>
            <person name="Macchiaroli N."/>
            <person name="Nichol S."/>
            <person name="Paps J."/>
            <person name="Parkinson J."/>
            <person name="Pouchkina-Stantcheva N."/>
            <person name="Riddiford N."/>
            <person name="Rosenzvit M."/>
            <person name="Salinas G."/>
            <person name="Wasmuth J.D."/>
            <person name="Zamanian M."/>
            <person name="Zheng Y."/>
            <person name="Cai X."/>
            <person name="Soberon X."/>
            <person name="Olson P.D."/>
            <person name="Laclette J.P."/>
            <person name="Brehm K."/>
            <person name="Berriman M."/>
            <person name="Garciarrubio A."/>
            <person name="Bobes R.J."/>
            <person name="Fragoso G."/>
            <person name="Sanchez-Flores A."/>
            <person name="Estrada K."/>
            <person name="Cevallos M.A."/>
            <person name="Morett E."/>
            <person name="Gonzalez V."/>
            <person name="Portillo T."/>
            <person name="Ochoa-Leyva A."/>
            <person name="Jose M.V."/>
            <person name="Sciutto E."/>
            <person name="Landa A."/>
            <person name="Jimenez L."/>
            <person name="Valdes V."/>
            <person name="Carrero J.C."/>
            <person name="Larralde C."/>
            <person name="Morales-Montor J."/>
            <person name="Limon-Lason J."/>
            <person name="Soberon X."/>
            <person name="Laclette J.P."/>
        </authorList>
    </citation>
    <scope>NUCLEOTIDE SEQUENCE [LARGE SCALE GENOMIC DNA]</scope>
</reference>
<dbReference type="Gene3D" id="2.10.110.10">
    <property type="entry name" value="Cysteine Rich Protein"/>
    <property type="match status" value="1"/>
</dbReference>
<dbReference type="GO" id="GO:0046872">
    <property type="term" value="F:metal ion binding"/>
    <property type="evidence" value="ECO:0007669"/>
    <property type="project" value="UniProtKB-KW"/>
</dbReference>
<keyword evidence="3 4" id="KW-0440">LIM domain</keyword>
<evidence type="ECO:0000256" key="5">
    <source>
        <dbReference type="SAM" id="MobiDB-lite"/>
    </source>
</evidence>
<name>A0A068Y1C2_ECHMU</name>
<dbReference type="STRING" id="6211.A0A068Y1C2"/>
<keyword evidence="2 4" id="KW-0862">Zinc</keyword>
<dbReference type="InterPro" id="IPR001781">
    <property type="entry name" value="Znf_LIM"/>
</dbReference>
<evidence type="ECO:0000256" key="2">
    <source>
        <dbReference type="ARBA" id="ARBA00022833"/>
    </source>
</evidence>
<dbReference type="PANTHER" id="PTHR46074:SF5">
    <property type="entry name" value="LIM DOMAIN-CONTAINING PROTEIN C"/>
    <property type="match status" value="1"/>
</dbReference>
<dbReference type="CDD" id="cd09358">
    <property type="entry name" value="LIM_Mical_like"/>
    <property type="match status" value="1"/>
</dbReference>
<dbReference type="OrthoDB" id="25414at2759"/>
<gene>
    <name evidence="7" type="ORF">EmuJ_000325700</name>
</gene>
<sequence>METVALSTLTLNHPTVCVTRTQTMNKSKSATDPVGESKHVSVRSLSVSEPLDIELRRYRRKLEHPEYMPKRHDSPSVISTASYETFYTKKRWNNSTQRKSRGRSKRRFYEPSVERFPPASVTKSRLRVIQEMPFWRLDANRFRRTVSSFETREKREARWRQSTLQDMPFSHYPWKKIHNLFEEPNSSKIARRRLKHAQKMKSVQLTIEQRHRKASQENPSTDSKIKLNQRPHSTSEKITAFIEGGVEIITDTSRPEDSKLSPSPVITTETSIMAKPPIATRPKLATKSSTLTISGTIPNSIRTRIGGSDCQSCERKAYRAESVEALGQVFHSSCFRCAKCSRVLQRSNWNHKEGKFYCNPCHRRLSLLTFRH</sequence>
<accession>A0A068Y1C2</accession>
<protein>
    <submittedName>
        <fullName evidence="7">Protein MICAL 3</fullName>
    </submittedName>
</protein>
<dbReference type="AlphaFoldDB" id="A0A068Y1C2"/>
<dbReference type="PANTHER" id="PTHR46074">
    <property type="entry name" value="CYSTEINE-RICH PROTEIN CRIP FAMILY MEMBER"/>
    <property type="match status" value="1"/>
</dbReference>
<keyword evidence="8" id="KW-1185">Reference proteome</keyword>